<feature type="domain" description="Dinitrogenase iron-molybdenum cofactor biosynthesis" evidence="2">
    <location>
        <begin position="9"/>
        <end position="96"/>
    </location>
</feature>
<dbReference type="KEGG" id="dli:dnl_16140"/>
<evidence type="ECO:0000259" key="2">
    <source>
        <dbReference type="Pfam" id="PF02579"/>
    </source>
</evidence>
<evidence type="ECO:0000256" key="1">
    <source>
        <dbReference type="SAM" id="MobiDB-lite"/>
    </source>
</evidence>
<dbReference type="AlphaFoldDB" id="A0A975GFM8"/>
<dbReference type="Proteomes" id="UP000663720">
    <property type="component" value="Chromosome"/>
</dbReference>
<gene>
    <name evidence="3" type="ORF">dnl_16140</name>
</gene>
<organism evidence="3 4">
    <name type="scientific">Desulfonema limicola</name>
    <dbReference type="NCBI Taxonomy" id="45656"/>
    <lineage>
        <taxon>Bacteria</taxon>
        <taxon>Pseudomonadati</taxon>
        <taxon>Thermodesulfobacteriota</taxon>
        <taxon>Desulfobacteria</taxon>
        <taxon>Desulfobacterales</taxon>
        <taxon>Desulfococcaceae</taxon>
        <taxon>Desulfonema</taxon>
    </lineage>
</organism>
<dbReference type="RefSeq" id="WP_207691114.1">
    <property type="nucleotide sequence ID" value="NZ_CP061799.1"/>
</dbReference>
<keyword evidence="4" id="KW-1185">Reference proteome</keyword>
<dbReference type="Pfam" id="PF02579">
    <property type="entry name" value="Nitro_FeMo-Co"/>
    <property type="match status" value="1"/>
</dbReference>
<reference evidence="3" key="1">
    <citation type="journal article" date="2021" name="Microb. Physiol.">
        <title>Proteogenomic Insights into the Physiology of Marine, Sulfate-Reducing, Filamentous Desulfonema limicola and Desulfonema magnum.</title>
        <authorList>
            <person name="Schnaars V."/>
            <person name="Wohlbrand L."/>
            <person name="Scheve S."/>
            <person name="Hinrichs C."/>
            <person name="Reinhardt R."/>
            <person name="Rabus R."/>
        </authorList>
    </citation>
    <scope>NUCLEOTIDE SEQUENCE</scope>
    <source>
        <strain evidence="3">5ac10</strain>
    </source>
</reference>
<proteinExistence type="predicted"/>
<name>A0A975GFM8_9BACT</name>
<dbReference type="InterPro" id="IPR003731">
    <property type="entry name" value="Di-Nase_FeMo-co_biosynth"/>
</dbReference>
<accession>A0A975GFM8</accession>
<dbReference type="InterPro" id="IPR036105">
    <property type="entry name" value="DiNase_FeMo-co_biosyn_sf"/>
</dbReference>
<dbReference type="SUPFAM" id="SSF53146">
    <property type="entry name" value="Nitrogenase accessory factor-like"/>
    <property type="match status" value="1"/>
</dbReference>
<sequence length="139" mass="15796">MKLAITVWEDRISPLFDASQKLLVAEIRNAKVCSRQYQSFQPGIPLKQAGRLRELEVDVLICGAISEMPSTMINSYGISLIPFITGKVEEVLNAYIDNTLNKPEHHMPGCRFRCGRHGARQHGHNHTRKRRCKSVNKDL</sequence>
<dbReference type="EMBL" id="CP061799">
    <property type="protein sequence ID" value="QTA79350.1"/>
    <property type="molecule type" value="Genomic_DNA"/>
</dbReference>
<evidence type="ECO:0000313" key="3">
    <source>
        <dbReference type="EMBL" id="QTA79350.1"/>
    </source>
</evidence>
<feature type="region of interest" description="Disordered" evidence="1">
    <location>
        <begin position="118"/>
        <end position="139"/>
    </location>
</feature>
<dbReference type="Gene3D" id="3.30.420.130">
    <property type="entry name" value="Dinitrogenase iron-molybdenum cofactor biosynthesis domain"/>
    <property type="match status" value="1"/>
</dbReference>
<protein>
    <submittedName>
        <fullName evidence="3">Dinitrogenase iron-molybdenum cofactor domain-containing protein</fullName>
    </submittedName>
</protein>
<evidence type="ECO:0000313" key="4">
    <source>
        <dbReference type="Proteomes" id="UP000663720"/>
    </source>
</evidence>